<dbReference type="PRINTS" id="PR00455">
    <property type="entry name" value="HTHTETR"/>
</dbReference>
<dbReference type="SUPFAM" id="SSF48498">
    <property type="entry name" value="Tetracyclin repressor-like, C-terminal domain"/>
    <property type="match status" value="1"/>
</dbReference>
<protein>
    <submittedName>
        <fullName evidence="6">TetR/AcrR family transcriptional regulator</fullName>
    </submittedName>
</protein>
<feature type="domain" description="HTH tetR-type" evidence="5">
    <location>
        <begin position="5"/>
        <end position="65"/>
    </location>
</feature>
<dbReference type="RefSeq" id="WP_185570543.1">
    <property type="nucleotide sequence ID" value="NZ_JACJTC010000019.1"/>
</dbReference>
<comment type="caution">
    <text evidence="6">The sequence shown here is derived from an EMBL/GenBank/DDBJ whole genome shotgun (WGS) entry which is preliminary data.</text>
</comment>
<dbReference type="PROSITE" id="PS01081">
    <property type="entry name" value="HTH_TETR_1"/>
    <property type="match status" value="1"/>
</dbReference>
<keyword evidence="3" id="KW-0804">Transcription</keyword>
<evidence type="ECO:0000313" key="7">
    <source>
        <dbReference type="Proteomes" id="UP000606396"/>
    </source>
</evidence>
<name>A0ABR8HFL1_NOSPU</name>
<dbReference type="EMBL" id="JACJTC010000019">
    <property type="protein sequence ID" value="MBD2614499.1"/>
    <property type="molecule type" value="Genomic_DNA"/>
</dbReference>
<reference evidence="6 7" key="1">
    <citation type="journal article" date="2020" name="ISME J.">
        <title>Comparative genomics reveals insights into cyanobacterial evolution and habitat adaptation.</title>
        <authorList>
            <person name="Chen M.Y."/>
            <person name="Teng W.K."/>
            <person name="Zhao L."/>
            <person name="Hu C.X."/>
            <person name="Zhou Y.K."/>
            <person name="Han B.P."/>
            <person name="Song L.R."/>
            <person name="Shu W.S."/>
        </authorList>
    </citation>
    <scope>NUCLEOTIDE SEQUENCE [LARGE SCALE GENOMIC DNA]</scope>
    <source>
        <strain evidence="6 7">FACHB-252</strain>
    </source>
</reference>
<dbReference type="PANTHER" id="PTHR47506:SF3">
    <property type="entry name" value="HTH-TYPE TRANSCRIPTIONAL REGULATOR LMRA"/>
    <property type="match status" value="1"/>
</dbReference>
<proteinExistence type="predicted"/>
<dbReference type="InterPro" id="IPR009057">
    <property type="entry name" value="Homeodomain-like_sf"/>
</dbReference>
<dbReference type="InterPro" id="IPR023772">
    <property type="entry name" value="DNA-bd_HTH_TetR-type_CS"/>
</dbReference>
<dbReference type="InterPro" id="IPR036271">
    <property type="entry name" value="Tet_transcr_reg_TetR-rel_C_sf"/>
</dbReference>
<accession>A0ABR8HFL1</accession>
<organism evidence="6 7">
    <name type="scientific">Nostoc punctiforme FACHB-252</name>
    <dbReference type="NCBI Taxonomy" id="1357509"/>
    <lineage>
        <taxon>Bacteria</taxon>
        <taxon>Bacillati</taxon>
        <taxon>Cyanobacteriota</taxon>
        <taxon>Cyanophyceae</taxon>
        <taxon>Nostocales</taxon>
        <taxon>Nostocaceae</taxon>
        <taxon>Nostoc</taxon>
    </lineage>
</organism>
<dbReference type="InterPro" id="IPR001647">
    <property type="entry name" value="HTH_TetR"/>
</dbReference>
<feature type="DNA-binding region" description="H-T-H motif" evidence="4">
    <location>
        <begin position="28"/>
        <end position="47"/>
    </location>
</feature>
<evidence type="ECO:0000256" key="1">
    <source>
        <dbReference type="ARBA" id="ARBA00023015"/>
    </source>
</evidence>
<dbReference type="Pfam" id="PF16925">
    <property type="entry name" value="TetR_C_13"/>
    <property type="match status" value="1"/>
</dbReference>
<keyword evidence="7" id="KW-1185">Reference proteome</keyword>
<evidence type="ECO:0000313" key="6">
    <source>
        <dbReference type="EMBL" id="MBD2614499.1"/>
    </source>
</evidence>
<evidence type="ECO:0000256" key="3">
    <source>
        <dbReference type="ARBA" id="ARBA00023163"/>
    </source>
</evidence>
<dbReference type="Pfam" id="PF00440">
    <property type="entry name" value="TetR_N"/>
    <property type="match status" value="1"/>
</dbReference>
<dbReference type="PANTHER" id="PTHR47506">
    <property type="entry name" value="TRANSCRIPTIONAL REGULATORY PROTEIN"/>
    <property type="match status" value="1"/>
</dbReference>
<dbReference type="PROSITE" id="PS50977">
    <property type="entry name" value="HTH_TETR_2"/>
    <property type="match status" value="1"/>
</dbReference>
<evidence type="ECO:0000256" key="4">
    <source>
        <dbReference type="PROSITE-ProRule" id="PRU00335"/>
    </source>
</evidence>
<dbReference type="Proteomes" id="UP000606396">
    <property type="component" value="Unassembled WGS sequence"/>
</dbReference>
<keyword evidence="1" id="KW-0805">Transcription regulation</keyword>
<keyword evidence="2 4" id="KW-0238">DNA-binding</keyword>
<evidence type="ECO:0000256" key="2">
    <source>
        <dbReference type="ARBA" id="ARBA00023125"/>
    </source>
</evidence>
<evidence type="ECO:0000259" key="5">
    <source>
        <dbReference type="PROSITE" id="PS50977"/>
    </source>
</evidence>
<dbReference type="Gene3D" id="1.10.357.10">
    <property type="entry name" value="Tetracycline Repressor, domain 2"/>
    <property type="match status" value="1"/>
</dbReference>
<gene>
    <name evidence="6" type="ORF">H6G94_25035</name>
</gene>
<dbReference type="SUPFAM" id="SSF46689">
    <property type="entry name" value="Homeodomain-like"/>
    <property type="match status" value="1"/>
</dbReference>
<sequence>MSKGEETKSRILQQAAELFNQQGYAGSSMSDIMRVTGLQKGGIYNHFQSKDDLALQAFEFAIARIQQHTRAALRNKRYATERLQAIIGVFSSFAENPPIKGGCPLLNTAVESDDTHPALRHCAQQAMNSWLNLIHRVIQTGIAKGEIRPDTDADEIATVIIASLEGAIMLSKLYGDSIHMHRVINHLNQYIETYQIVGDRE</sequence>
<dbReference type="InterPro" id="IPR011075">
    <property type="entry name" value="TetR_C"/>
</dbReference>